<feature type="signal peptide" evidence="1">
    <location>
        <begin position="1"/>
        <end position="21"/>
    </location>
</feature>
<reference evidence="2" key="2">
    <citation type="submission" date="2023-01" db="EMBL/GenBank/DDBJ databases">
        <authorList>
            <person name="Sun Q."/>
            <person name="Evtushenko L."/>
        </authorList>
    </citation>
    <scope>NUCLEOTIDE SEQUENCE</scope>
    <source>
        <strain evidence="2">VKM B-2935</strain>
    </source>
</reference>
<evidence type="ECO:0000313" key="3">
    <source>
        <dbReference type="Proteomes" id="UP001143328"/>
    </source>
</evidence>
<dbReference type="AlphaFoldDB" id="A0A9W6K0V5"/>
<accession>A0A9W6K0V5</accession>
<evidence type="ECO:0000256" key="1">
    <source>
        <dbReference type="SAM" id="SignalP"/>
    </source>
</evidence>
<gene>
    <name evidence="2" type="ORF">GCM10017655_05120</name>
</gene>
<keyword evidence="1" id="KW-0732">Signal</keyword>
<organism evidence="2 3">
    <name type="scientific">Pseudomonas turukhanskensis</name>
    <dbReference type="NCBI Taxonomy" id="1806536"/>
    <lineage>
        <taxon>Bacteria</taxon>
        <taxon>Pseudomonadati</taxon>
        <taxon>Pseudomonadota</taxon>
        <taxon>Gammaproteobacteria</taxon>
        <taxon>Pseudomonadales</taxon>
        <taxon>Pseudomonadaceae</taxon>
        <taxon>Pseudomonas</taxon>
    </lineage>
</organism>
<evidence type="ECO:0008006" key="4">
    <source>
        <dbReference type="Google" id="ProtNLM"/>
    </source>
</evidence>
<dbReference type="EMBL" id="BSFN01000001">
    <property type="protein sequence ID" value="GLK87450.1"/>
    <property type="molecule type" value="Genomic_DNA"/>
</dbReference>
<name>A0A9W6K0V5_9PSED</name>
<sequence length="106" mass="11064">MTTLRLLSAATLLALATSASATSFVYTTDAVVGALKGTSDITSDISSSFNDDKIVLAAREDAASFVATNGDIRGVRLEAALAHIREKAPQLQARSDLQLAQSILVL</sequence>
<keyword evidence="3" id="KW-1185">Reference proteome</keyword>
<feature type="chain" id="PRO_5040801916" description="Holliday junction resolvasome, helicase subunit" evidence="1">
    <location>
        <begin position="22"/>
        <end position="106"/>
    </location>
</feature>
<dbReference type="Proteomes" id="UP001143328">
    <property type="component" value="Unassembled WGS sequence"/>
</dbReference>
<comment type="caution">
    <text evidence="2">The sequence shown here is derived from an EMBL/GenBank/DDBJ whole genome shotgun (WGS) entry which is preliminary data.</text>
</comment>
<evidence type="ECO:0000313" key="2">
    <source>
        <dbReference type="EMBL" id="GLK87450.1"/>
    </source>
</evidence>
<dbReference type="RefSeq" id="WP_271193702.1">
    <property type="nucleotide sequence ID" value="NZ_BSFN01000001.1"/>
</dbReference>
<dbReference type="Pfam" id="PF09498">
    <property type="entry name" value="DUF2388"/>
    <property type="match status" value="1"/>
</dbReference>
<dbReference type="NCBIfam" id="TIGR02448">
    <property type="entry name" value="conserverd hypothetical protein"/>
    <property type="match status" value="1"/>
</dbReference>
<protein>
    <recommendedName>
        <fullName evidence="4">Holliday junction resolvasome, helicase subunit</fullName>
    </recommendedName>
</protein>
<reference evidence="2" key="1">
    <citation type="journal article" date="2014" name="Int. J. Syst. Evol. Microbiol.">
        <title>Complete genome sequence of Corynebacterium casei LMG S-19264T (=DSM 44701T), isolated from a smear-ripened cheese.</title>
        <authorList>
            <consortium name="US DOE Joint Genome Institute (JGI-PGF)"/>
            <person name="Walter F."/>
            <person name="Albersmeier A."/>
            <person name="Kalinowski J."/>
            <person name="Ruckert C."/>
        </authorList>
    </citation>
    <scope>NUCLEOTIDE SEQUENCE</scope>
    <source>
        <strain evidence="2">VKM B-2935</strain>
    </source>
</reference>
<proteinExistence type="predicted"/>
<dbReference type="InterPro" id="IPR012661">
    <property type="entry name" value="CHP02448"/>
</dbReference>